<reference evidence="5" key="2">
    <citation type="submission" date="2011-02" db="EMBL/GenBank/DDBJ databases">
        <title>The complete genome of Pedobacter saltans DSM 12145.</title>
        <authorList>
            <consortium name="US DOE Joint Genome Institute (JGI-PGF)"/>
            <person name="Lucas S."/>
            <person name="Copeland A."/>
            <person name="Lapidus A."/>
            <person name="Bruce D."/>
            <person name="Goodwin L."/>
            <person name="Pitluck S."/>
            <person name="Kyrpides N."/>
            <person name="Mavromatis K."/>
            <person name="Pagani I."/>
            <person name="Ivanova N."/>
            <person name="Ovchinnikova G."/>
            <person name="Lu M."/>
            <person name="Detter J.C."/>
            <person name="Han C."/>
            <person name="Land M."/>
            <person name="Hauser L."/>
            <person name="Markowitz V."/>
            <person name="Cheng J.-F."/>
            <person name="Hugenholtz P."/>
            <person name="Woyke T."/>
            <person name="Wu D."/>
            <person name="Tindall B."/>
            <person name="Pomrenke H.G."/>
            <person name="Brambilla E."/>
            <person name="Klenk H.-P."/>
            <person name="Eisen J.A."/>
        </authorList>
    </citation>
    <scope>NUCLEOTIDE SEQUENCE [LARGE SCALE GENOMIC DNA]</scope>
    <source>
        <strain evidence="5">ATCC 51119 / DSM 12145 / JCM 21818 / LMG 10337 / NBRC 100064 / NCIMB 13643</strain>
    </source>
</reference>
<dbReference type="Pfam" id="PF23562">
    <property type="entry name" value="AMP-binding_C_3"/>
    <property type="match status" value="1"/>
</dbReference>
<feature type="domain" description="AMP-dependent synthetase/ligase" evidence="3">
    <location>
        <begin position="25"/>
        <end position="463"/>
    </location>
</feature>
<dbReference type="InterPro" id="IPR020845">
    <property type="entry name" value="AMP-binding_CS"/>
</dbReference>
<evidence type="ECO:0000313" key="5">
    <source>
        <dbReference type="Proteomes" id="UP000000310"/>
    </source>
</evidence>
<keyword evidence="1" id="KW-0547">Nucleotide-binding</keyword>
<dbReference type="Gene3D" id="3.40.50.12780">
    <property type="entry name" value="N-terminal domain of ligase-like"/>
    <property type="match status" value="1"/>
</dbReference>
<dbReference type="PROSITE" id="PS00455">
    <property type="entry name" value="AMP_BINDING"/>
    <property type="match status" value="1"/>
</dbReference>
<keyword evidence="5" id="KW-1185">Reference proteome</keyword>
<dbReference type="eggNOG" id="COG1022">
    <property type="taxonomic scope" value="Bacteria"/>
</dbReference>
<dbReference type="InterPro" id="IPR042099">
    <property type="entry name" value="ANL_N_sf"/>
</dbReference>
<organism evidence="4 5">
    <name type="scientific">Pseudopedobacter saltans (strain ATCC 51119 / DSM 12145 / JCM 21818 / CCUG 39354 / LMG 10337 / NBRC 100064 / NCIMB 13643)</name>
    <name type="common">Pedobacter saltans</name>
    <dbReference type="NCBI Taxonomy" id="762903"/>
    <lineage>
        <taxon>Bacteria</taxon>
        <taxon>Pseudomonadati</taxon>
        <taxon>Bacteroidota</taxon>
        <taxon>Sphingobacteriia</taxon>
        <taxon>Sphingobacteriales</taxon>
        <taxon>Sphingobacteriaceae</taxon>
        <taxon>Pseudopedobacter</taxon>
    </lineage>
</organism>
<dbReference type="STRING" id="762903.Pedsa_1002"/>
<evidence type="ECO:0000313" key="4">
    <source>
        <dbReference type="EMBL" id="ADY51573.1"/>
    </source>
</evidence>
<dbReference type="EMBL" id="CP002545">
    <property type="protein sequence ID" value="ADY51573.1"/>
    <property type="molecule type" value="Genomic_DNA"/>
</dbReference>
<dbReference type="Pfam" id="PF00501">
    <property type="entry name" value="AMP-binding"/>
    <property type="match status" value="1"/>
</dbReference>
<protein>
    <submittedName>
        <fullName evidence="4">AMP-dependent synthetase and ligase</fullName>
    </submittedName>
</protein>
<evidence type="ECO:0000256" key="2">
    <source>
        <dbReference type="ARBA" id="ARBA00022840"/>
    </source>
</evidence>
<dbReference type="CDD" id="cd05907">
    <property type="entry name" value="VL_LC_FACS_like"/>
    <property type="match status" value="1"/>
</dbReference>
<keyword evidence="4" id="KW-0436">Ligase</keyword>
<evidence type="ECO:0000256" key="1">
    <source>
        <dbReference type="ARBA" id="ARBA00022741"/>
    </source>
</evidence>
<proteinExistence type="predicted"/>
<dbReference type="HOGENOM" id="CLU_000022_45_5_10"/>
<evidence type="ECO:0000259" key="3">
    <source>
        <dbReference type="Pfam" id="PF00501"/>
    </source>
</evidence>
<dbReference type="AlphaFoldDB" id="F0SAX8"/>
<dbReference type="GO" id="GO:0005524">
    <property type="term" value="F:ATP binding"/>
    <property type="evidence" value="ECO:0007669"/>
    <property type="project" value="UniProtKB-KW"/>
</dbReference>
<dbReference type="GO" id="GO:0016020">
    <property type="term" value="C:membrane"/>
    <property type="evidence" value="ECO:0007669"/>
    <property type="project" value="TreeGrafter"/>
</dbReference>
<accession>F0SAX8</accession>
<reference evidence="4 5" key="1">
    <citation type="journal article" date="2011" name="Stand. Genomic Sci.">
        <title>Complete genome sequence of the gliding, heparinolytic Pedobacter saltans type strain (113).</title>
        <authorList>
            <person name="Liolios K."/>
            <person name="Sikorski J."/>
            <person name="Lu M."/>
            <person name="Nolan M."/>
            <person name="Lapidus A."/>
            <person name="Lucas S."/>
            <person name="Hammon N."/>
            <person name="Deshpande S."/>
            <person name="Cheng J.F."/>
            <person name="Tapia R."/>
            <person name="Han C."/>
            <person name="Goodwin L."/>
            <person name="Pitluck S."/>
            <person name="Huntemann M."/>
            <person name="Ivanova N."/>
            <person name="Pagani I."/>
            <person name="Mavromatis K."/>
            <person name="Ovchinikova G."/>
            <person name="Pati A."/>
            <person name="Chen A."/>
            <person name="Palaniappan K."/>
            <person name="Land M."/>
            <person name="Hauser L."/>
            <person name="Brambilla E.M."/>
            <person name="Kotsyurbenko O."/>
            <person name="Rohde M."/>
            <person name="Tindall B.J."/>
            <person name="Abt B."/>
            <person name="Goker M."/>
            <person name="Detter J.C."/>
            <person name="Woyke T."/>
            <person name="Bristow J."/>
            <person name="Eisen J.A."/>
            <person name="Markowitz V."/>
            <person name="Hugenholtz P."/>
            <person name="Klenk H.P."/>
            <person name="Kyrpides N.C."/>
        </authorList>
    </citation>
    <scope>NUCLEOTIDE SEQUENCE [LARGE SCALE GENOMIC DNA]</scope>
    <source>
        <strain evidence="5">ATCC 51119 / DSM 12145 / JCM 21818 / LMG 10337 / NBRC 100064 / NCIMB 13643</strain>
    </source>
</reference>
<dbReference type="OrthoDB" id="9803968at2"/>
<dbReference type="SUPFAM" id="SSF56801">
    <property type="entry name" value="Acetyl-CoA synthetase-like"/>
    <property type="match status" value="1"/>
</dbReference>
<gene>
    <name evidence="4" type="ordered locus">Pedsa_1002</name>
</gene>
<name>F0SAX8_PSESL</name>
<sequence length="640" mass="72163">MNPIKDKENLTIPNLLRNVVAHIHQPDTTFLKRKLKDNWEEISFETTLEKADHISAYFLDNGIEKGDRIGFIIENSPEYVFFDQAAQQIGAVNTSIYPTLSESEIEYILKDSGVKILLVGSPFLLKKAIKIANNCPELIRIVTSFDDYEKIIESTGSLNVGVTNFSSILNQGANSFPKLSKQINICRANVIPSDLSALIYTSGTTGTPKGVMLTHRNFVENVRECLNQIPVIEPDDIFLSFLPLSHVFERTATYYVCCAMGSQIAFAQSLELLAKNMEEVKPMVISCVPRLLEKIHDKAIKSGTSTGGAKAKIFLWAFDIGQKHRTIKEAGKKPGLKLSIQYAIAQKLVFSKIIEKTGGRLKFMISGGAALPKNVGEFFGNLGIKILEGFGLTETSPVMSVTEFNRQVYGTVGRVIPGIEVGVQDVETKEFVTIQTYSSFNPNFTSEEGEIVVRGHCVMKGYWNKPEETAQVIDSNGWFHTGDVGRFYLGNLQITDRIKNMLVNAFGKNIYPTPVENTYLKSPKIEGVFLIGDKREYVTAIIIPAREALQEAFDLRDSFFEKPDVFIDDEEIRKWIDQDLKRYSQELAKFERIKNFKIKRNPFSMEEGEITPTLKPKRKVIENKYKEIIDQMYSEDENAE</sequence>
<dbReference type="PANTHER" id="PTHR43272:SF33">
    <property type="entry name" value="AMP-BINDING DOMAIN-CONTAINING PROTEIN-RELATED"/>
    <property type="match status" value="1"/>
</dbReference>
<dbReference type="InterPro" id="IPR000873">
    <property type="entry name" value="AMP-dep_synth/lig_dom"/>
</dbReference>
<dbReference type="KEGG" id="psn:Pedsa_1002"/>
<dbReference type="RefSeq" id="WP_013632073.1">
    <property type="nucleotide sequence ID" value="NC_015177.1"/>
</dbReference>
<dbReference type="GO" id="GO:0004467">
    <property type="term" value="F:long-chain fatty acid-CoA ligase activity"/>
    <property type="evidence" value="ECO:0007669"/>
    <property type="project" value="TreeGrafter"/>
</dbReference>
<dbReference type="PANTHER" id="PTHR43272">
    <property type="entry name" value="LONG-CHAIN-FATTY-ACID--COA LIGASE"/>
    <property type="match status" value="1"/>
</dbReference>
<dbReference type="Proteomes" id="UP000000310">
    <property type="component" value="Chromosome"/>
</dbReference>
<keyword evidence="2" id="KW-0067">ATP-binding</keyword>